<dbReference type="AlphaFoldDB" id="A0AAD4R4K4"/>
<dbReference type="InterPro" id="IPR001179">
    <property type="entry name" value="PPIase_FKBP_dom"/>
</dbReference>
<reference evidence="8" key="1">
    <citation type="submission" date="2022-01" db="EMBL/GenBank/DDBJ databases">
        <title>Genome Sequence Resource for Two Populations of Ditylenchus destructor, the Migratory Endoparasitic Phytonematode.</title>
        <authorList>
            <person name="Zhang H."/>
            <person name="Lin R."/>
            <person name="Xie B."/>
        </authorList>
    </citation>
    <scope>NUCLEOTIDE SEQUENCE</scope>
    <source>
        <strain evidence="8">BazhouSP</strain>
    </source>
</reference>
<evidence type="ECO:0000313" key="9">
    <source>
        <dbReference type="Proteomes" id="UP001201812"/>
    </source>
</evidence>
<accession>A0AAD4R4K4</accession>
<name>A0AAD4R4K4_9BILA</name>
<keyword evidence="6" id="KW-0812">Transmembrane</keyword>
<dbReference type="Pfam" id="PF00254">
    <property type="entry name" value="FKBP_C"/>
    <property type="match status" value="1"/>
</dbReference>
<dbReference type="PANTHER" id="PTHR46512">
    <property type="entry name" value="PEPTIDYLPROLYL ISOMERASE"/>
    <property type="match status" value="1"/>
</dbReference>
<dbReference type="GO" id="GO:0016020">
    <property type="term" value="C:membrane"/>
    <property type="evidence" value="ECO:0007669"/>
    <property type="project" value="TreeGrafter"/>
</dbReference>
<comment type="caution">
    <text evidence="8">The sequence shown here is derived from an EMBL/GenBank/DDBJ whole genome shotgun (WGS) entry which is preliminary data.</text>
</comment>
<comment type="catalytic activity">
    <reaction evidence="3">
        <text>[protein]-peptidylproline (omega=180) = [protein]-peptidylproline (omega=0)</text>
        <dbReference type="Rhea" id="RHEA:16237"/>
        <dbReference type="Rhea" id="RHEA-COMP:10747"/>
        <dbReference type="Rhea" id="RHEA-COMP:10748"/>
        <dbReference type="ChEBI" id="CHEBI:83833"/>
        <dbReference type="ChEBI" id="CHEBI:83834"/>
        <dbReference type="EC" id="5.2.1.8"/>
    </reaction>
</comment>
<dbReference type="Gene3D" id="1.25.40.10">
    <property type="entry name" value="Tetratricopeptide repeat domain"/>
    <property type="match status" value="1"/>
</dbReference>
<dbReference type="PROSITE" id="PS50059">
    <property type="entry name" value="FKBP_PPIASE"/>
    <property type="match status" value="1"/>
</dbReference>
<evidence type="ECO:0000256" key="3">
    <source>
        <dbReference type="PROSITE-ProRule" id="PRU00277"/>
    </source>
</evidence>
<dbReference type="SUPFAM" id="SSF48452">
    <property type="entry name" value="TPR-like"/>
    <property type="match status" value="1"/>
</dbReference>
<evidence type="ECO:0000256" key="6">
    <source>
        <dbReference type="SAM" id="Phobius"/>
    </source>
</evidence>
<dbReference type="GO" id="GO:0003755">
    <property type="term" value="F:peptidyl-prolyl cis-trans isomerase activity"/>
    <property type="evidence" value="ECO:0007669"/>
    <property type="project" value="UniProtKB-KW"/>
</dbReference>
<feature type="region of interest" description="Disordered" evidence="5">
    <location>
        <begin position="1"/>
        <end position="35"/>
    </location>
</feature>
<keyword evidence="3" id="KW-0697">Rotamase</keyword>
<gene>
    <name evidence="8" type="ORF">DdX_11339</name>
</gene>
<dbReference type="GO" id="GO:0005829">
    <property type="term" value="C:cytosol"/>
    <property type="evidence" value="ECO:0007669"/>
    <property type="project" value="TreeGrafter"/>
</dbReference>
<keyword evidence="9" id="KW-1185">Reference proteome</keyword>
<dbReference type="PANTHER" id="PTHR46512:SF1">
    <property type="entry name" value="PEPTIDYLPROLYL ISOMERASE"/>
    <property type="match status" value="1"/>
</dbReference>
<dbReference type="EC" id="5.2.1.8" evidence="3"/>
<feature type="compositionally biased region" description="Basic and acidic residues" evidence="5">
    <location>
        <begin position="74"/>
        <end position="83"/>
    </location>
</feature>
<evidence type="ECO:0000256" key="5">
    <source>
        <dbReference type="SAM" id="MobiDB-lite"/>
    </source>
</evidence>
<dbReference type="SMART" id="SM00028">
    <property type="entry name" value="TPR"/>
    <property type="match status" value="3"/>
</dbReference>
<dbReference type="InterPro" id="IPR011990">
    <property type="entry name" value="TPR-like_helical_dom_sf"/>
</dbReference>
<feature type="region of interest" description="Disordered" evidence="5">
    <location>
        <begin position="74"/>
        <end position="95"/>
    </location>
</feature>
<dbReference type="InterPro" id="IPR046357">
    <property type="entry name" value="PPIase_dom_sf"/>
</dbReference>
<feature type="domain" description="PPIase FKBP-type" evidence="7">
    <location>
        <begin position="139"/>
        <end position="211"/>
    </location>
</feature>
<keyword evidence="3" id="KW-0413">Isomerase</keyword>
<dbReference type="GO" id="GO:0043066">
    <property type="term" value="P:negative regulation of apoptotic process"/>
    <property type="evidence" value="ECO:0007669"/>
    <property type="project" value="TreeGrafter"/>
</dbReference>
<dbReference type="Proteomes" id="UP001201812">
    <property type="component" value="Unassembled WGS sequence"/>
</dbReference>
<dbReference type="Gene3D" id="3.10.50.40">
    <property type="match status" value="1"/>
</dbReference>
<dbReference type="EMBL" id="JAKKPZ010000031">
    <property type="protein sequence ID" value="KAI1709269.1"/>
    <property type="molecule type" value="Genomic_DNA"/>
</dbReference>
<protein>
    <recommendedName>
        <fullName evidence="3">peptidylprolyl isomerase</fullName>
        <ecNumber evidence="3">5.2.1.8</ecNumber>
    </recommendedName>
</protein>
<organism evidence="8 9">
    <name type="scientific">Ditylenchus destructor</name>
    <dbReference type="NCBI Taxonomy" id="166010"/>
    <lineage>
        <taxon>Eukaryota</taxon>
        <taxon>Metazoa</taxon>
        <taxon>Ecdysozoa</taxon>
        <taxon>Nematoda</taxon>
        <taxon>Chromadorea</taxon>
        <taxon>Rhabditida</taxon>
        <taxon>Tylenchina</taxon>
        <taxon>Tylenchomorpha</taxon>
        <taxon>Sphaerularioidea</taxon>
        <taxon>Anguinidae</taxon>
        <taxon>Anguininae</taxon>
        <taxon>Ditylenchus</taxon>
    </lineage>
</organism>
<dbReference type="SUPFAM" id="SSF54534">
    <property type="entry name" value="FKBP-like"/>
    <property type="match status" value="1"/>
</dbReference>
<evidence type="ECO:0000256" key="1">
    <source>
        <dbReference type="ARBA" id="ARBA00022737"/>
    </source>
</evidence>
<dbReference type="GO" id="GO:0012505">
    <property type="term" value="C:endomembrane system"/>
    <property type="evidence" value="ECO:0007669"/>
    <property type="project" value="TreeGrafter"/>
</dbReference>
<keyword evidence="1" id="KW-0677">Repeat</keyword>
<dbReference type="GO" id="GO:0044183">
    <property type="term" value="F:protein folding chaperone"/>
    <property type="evidence" value="ECO:0007669"/>
    <property type="project" value="TreeGrafter"/>
</dbReference>
<dbReference type="InterPro" id="IPR050754">
    <property type="entry name" value="FKBP4/5/8-like"/>
</dbReference>
<proteinExistence type="predicted"/>
<feature type="repeat" description="TPR" evidence="4">
    <location>
        <begin position="313"/>
        <end position="346"/>
    </location>
</feature>
<evidence type="ECO:0000313" key="8">
    <source>
        <dbReference type="EMBL" id="KAI1709269.1"/>
    </source>
</evidence>
<evidence type="ECO:0000256" key="4">
    <source>
        <dbReference type="PROSITE-ProRule" id="PRU00339"/>
    </source>
</evidence>
<evidence type="ECO:0000259" key="7">
    <source>
        <dbReference type="PROSITE" id="PS50059"/>
    </source>
</evidence>
<evidence type="ECO:0000256" key="2">
    <source>
        <dbReference type="ARBA" id="ARBA00022803"/>
    </source>
</evidence>
<feature type="transmembrane region" description="Helical" evidence="6">
    <location>
        <begin position="394"/>
        <end position="414"/>
    </location>
</feature>
<dbReference type="InterPro" id="IPR019734">
    <property type="entry name" value="TPR_rpt"/>
</dbReference>
<sequence>MEVENSAPARRAASSGEISLEDSLNEEERAVSDSDLQDYVKIEELAQQLKGPSSSALENTECVRETIQTLKDYKERQHGHDTNGESPESQGDATDVNGWINVLGNEDLQRRIVTEGSGEPPKCGHWVIVNIWSMTNEVESHNRLKFVLGYHMVVDAWDLTIQLMKPKERCRVKSAPRFTYGALGLIDQDTGEELISANQPQEYEIELVEVGKKPTLDDPELIEDTISFLHDARTRGNYFYKRDQIDYAIFVYKKAADLCEYENTDLLKTDQPDLYQLLTVLYSNIAACYSVTKDWNNVIEFAQKSLSLEEDSAKIWRRLAGAYTQKYEYEKALQCMDQAAKLDLSNEGIKLEIQRIDSLLQKQKDKERRRCKRMLQALNDGNEKASKKTQSYSWMHWMLLATFVLFFACFIHFLTRVLTSPIDET</sequence>
<dbReference type="GO" id="GO:0005740">
    <property type="term" value="C:mitochondrial envelope"/>
    <property type="evidence" value="ECO:0007669"/>
    <property type="project" value="TreeGrafter"/>
</dbReference>
<feature type="compositionally biased region" description="Basic and acidic residues" evidence="5">
    <location>
        <begin position="26"/>
        <end position="35"/>
    </location>
</feature>
<keyword evidence="2 4" id="KW-0802">TPR repeat</keyword>
<dbReference type="PROSITE" id="PS50005">
    <property type="entry name" value="TPR"/>
    <property type="match status" value="1"/>
</dbReference>
<keyword evidence="6" id="KW-0472">Membrane</keyword>
<keyword evidence="6" id="KW-1133">Transmembrane helix</keyword>